<proteinExistence type="predicted"/>
<dbReference type="Gene3D" id="1.10.10.10">
    <property type="entry name" value="Winged helix-like DNA-binding domain superfamily/Winged helix DNA-binding domain"/>
    <property type="match status" value="1"/>
</dbReference>
<keyword evidence="1" id="KW-0805">Transcription regulation</keyword>
<reference evidence="5 6" key="1">
    <citation type="submission" date="2017-02" db="EMBL/GenBank/DDBJ databases">
        <authorList>
            <person name="Peterson S.W."/>
        </authorList>
    </citation>
    <scope>NUCLEOTIDE SEQUENCE [LARGE SCALE GENOMIC DNA]</scope>
    <source>
        <strain evidence="5 6">DSM 18034</strain>
    </source>
</reference>
<evidence type="ECO:0000256" key="1">
    <source>
        <dbReference type="ARBA" id="ARBA00023015"/>
    </source>
</evidence>
<dbReference type="EMBL" id="FUYA01000006">
    <property type="protein sequence ID" value="SKA74972.1"/>
    <property type="molecule type" value="Genomic_DNA"/>
</dbReference>
<dbReference type="PANTHER" id="PTHR42756:SF1">
    <property type="entry name" value="TRANSCRIPTIONAL REPRESSOR OF EMRAB OPERON"/>
    <property type="match status" value="1"/>
</dbReference>
<keyword evidence="3" id="KW-0804">Transcription</keyword>
<evidence type="ECO:0000313" key="6">
    <source>
        <dbReference type="Proteomes" id="UP000189733"/>
    </source>
</evidence>
<dbReference type="InterPro" id="IPR036390">
    <property type="entry name" value="WH_DNA-bd_sf"/>
</dbReference>
<dbReference type="SMART" id="SM00347">
    <property type="entry name" value="HTH_MARR"/>
    <property type="match status" value="1"/>
</dbReference>
<evidence type="ECO:0000256" key="3">
    <source>
        <dbReference type="ARBA" id="ARBA00023163"/>
    </source>
</evidence>
<dbReference type="OrthoDB" id="195851at2"/>
<feature type="domain" description="HTH marR-type" evidence="4">
    <location>
        <begin position="1"/>
        <end position="138"/>
    </location>
</feature>
<dbReference type="InterPro" id="IPR036388">
    <property type="entry name" value="WH-like_DNA-bd_sf"/>
</dbReference>
<sequence length="156" mass="17623">MVWRRDGILGRCISVCNRVGMTYVGRQLSPLGIGKGQFMHMAELYYEDGISQEELAGRLYMDKGTVARALGHLENKGYIEKRADAKDARKKLIFLTEKAKKLEGEFIGTLIRCNVNVTENIPDEELQTCISVLQRVAKNMESSVNDEPLRKEVEEG</sequence>
<accession>A0A1T4WCD7</accession>
<dbReference type="InterPro" id="IPR000835">
    <property type="entry name" value="HTH_MarR-typ"/>
</dbReference>
<dbReference type="PRINTS" id="PR00598">
    <property type="entry name" value="HTHMARR"/>
</dbReference>
<dbReference type="Proteomes" id="UP000189733">
    <property type="component" value="Unassembled WGS sequence"/>
</dbReference>
<dbReference type="STRING" id="1121442.SAMN02745702_02075"/>
<dbReference type="PROSITE" id="PS50995">
    <property type="entry name" value="HTH_MARR_2"/>
    <property type="match status" value="1"/>
</dbReference>
<evidence type="ECO:0000256" key="2">
    <source>
        <dbReference type="ARBA" id="ARBA00023125"/>
    </source>
</evidence>
<name>A0A1T4WCD7_9BACT</name>
<dbReference type="SUPFAM" id="SSF46785">
    <property type="entry name" value="Winged helix' DNA-binding domain"/>
    <property type="match status" value="1"/>
</dbReference>
<dbReference type="AlphaFoldDB" id="A0A1T4WCD7"/>
<dbReference type="GO" id="GO:0003700">
    <property type="term" value="F:DNA-binding transcription factor activity"/>
    <property type="evidence" value="ECO:0007669"/>
    <property type="project" value="InterPro"/>
</dbReference>
<dbReference type="Pfam" id="PF01047">
    <property type="entry name" value="MarR"/>
    <property type="match status" value="1"/>
</dbReference>
<dbReference type="PANTHER" id="PTHR42756">
    <property type="entry name" value="TRANSCRIPTIONAL REGULATOR, MARR"/>
    <property type="match status" value="1"/>
</dbReference>
<dbReference type="GO" id="GO:0003677">
    <property type="term" value="F:DNA binding"/>
    <property type="evidence" value="ECO:0007669"/>
    <property type="project" value="UniProtKB-KW"/>
</dbReference>
<protein>
    <submittedName>
        <fullName evidence="5">DNA-binding transcriptional regulator, MarR family</fullName>
    </submittedName>
</protein>
<gene>
    <name evidence="5" type="ORF">SAMN02745702_02075</name>
</gene>
<evidence type="ECO:0000259" key="4">
    <source>
        <dbReference type="PROSITE" id="PS50995"/>
    </source>
</evidence>
<evidence type="ECO:0000313" key="5">
    <source>
        <dbReference type="EMBL" id="SKA74972.1"/>
    </source>
</evidence>
<keyword evidence="6" id="KW-1185">Reference proteome</keyword>
<dbReference type="RefSeq" id="WP_078685356.1">
    <property type="nucleotide sequence ID" value="NZ_FUYA01000006.1"/>
</dbReference>
<organism evidence="5 6">
    <name type="scientific">Desulfobaculum bizertense DSM 18034</name>
    <dbReference type="NCBI Taxonomy" id="1121442"/>
    <lineage>
        <taxon>Bacteria</taxon>
        <taxon>Pseudomonadati</taxon>
        <taxon>Thermodesulfobacteriota</taxon>
        <taxon>Desulfovibrionia</taxon>
        <taxon>Desulfovibrionales</taxon>
        <taxon>Desulfovibrionaceae</taxon>
        <taxon>Desulfobaculum</taxon>
    </lineage>
</organism>
<keyword evidence="2 5" id="KW-0238">DNA-binding</keyword>